<organism evidence="1 2">
    <name type="scientific">Thamnidium elegans</name>
    <dbReference type="NCBI Taxonomy" id="101142"/>
    <lineage>
        <taxon>Eukaryota</taxon>
        <taxon>Fungi</taxon>
        <taxon>Fungi incertae sedis</taxon>
        <taxon>Mucoromycota</taxon>
        <taxon>Mucoromycotina</taxon>
        <taxon>Mucoromycetes</taxon>
        <taxon>Mucorales</taxon>
        <taxon>Mucorineae</taxon>
        <taxon>Mucoraceae</taxon>
        <taxon>Thamnidium</taxon>
    </lineage>
</organism>
<dbReference type="Proteomes" id="UP000613177">
    <property type="component" value="Unassembled WGS sequence"/>
</dbReference>
<keyword evidence="2" id="KW-1185">Reference proteome</keyword>
<evidence type="ECO:0000313" key="1">
    <source>
        <dbReference type="EMBL" id="KAG2231507.1"/>
    </source>
</evidence>
<name>A0A8H7SNP6_9FUNG</name>
<proteinExistence type="predicted"/>
<dbReference type="EMBL" id="JAEPRE010000148">
    <property type="protein sequence ID" value="KAG2231507.1"/>
    <property type="molecule type" value="Genomic_DNA"/>
</dbReference>
<comment type="caution">
    <text evidence="1">The sequence shown here is derived from an EMBL/GenBank/DDBJ whole genome shotgun (WGS) entry which is preliminary data.</text>
</comment>
<sequence>MEHPDPFDEKKEAEAESQATAIFNPHKDLSRFETAQDGYIYKLFDIYRGEATELSNVGLMKFYRLQIFDVSTQSAQ</sequence>
<dbReference type="AlphaFoldDB" id="A0A8H7SNP6"/>
<protein>
    <submittedName>
        <fullName evidence="1">Uncharacterized protein</fullName>
    </submittedName>
</protein>
<evidence type="ECO:0000313" key="2">
    <source>
        <dbReference type="Proteomes" id="UP000613177"/>
    </source>
</evidence>
<accession>A0A8H7SNP6</accession>
<gene>
    <name evidence="1" type="ORF">INT48_008674</name>
</gene>
<reference evidence="1" key="1">
    <citation type="submission" date="2021-01" db="EMBL/GenBank/DDBJ databases">
        <title>Metabolic potential, ecology and presence of endohyphal bacteria is reflected in genomic diversity of Mucoromycotina.</title>
        <authorList>
            <person name="Muszewska A."/>
            <person name="Okrasinska A."/>
            <person name="Steczkiewicz K."/>
            <person name="Drgas O."/>
            <person name="Orlowska M."/>
            <person name="Perlinska-Lenart U."/>
            <person name="Aleksandrzak-Piekarczyk T."/>
            <person name="Szatraj K."/>
            <person name="Zielenkiewicz U."/>
            <person name="Pilsyk S."/>
            <person name="Malc E."/>
            <person name="Mieczkowski P."/>
            <person name="Kruszewska J.S."/>
            <person name="Biernat P."/>
            <person name="Pawlowska J."/>
        </authorList>
    </citation>
    <scope>NUCLEOTIDE SEQUENCE</scope>
    <source>
        <strain evidence="1">WA0000018081</strain>
    </source>
</reference>